<evidence type="ECO:0000313" key="2">
    <source>
        <dbReference type="EMBL" id="QNH90617.1"/>
    </source>
</evidence>
<dbReference type="EMBL" id="MN395659">
    <property type="protein sequence ID" value="QNH90949.1"/>
    <property type="molecule type" value="Genomic_DNA"/>
</dbReference>
<reference evidence="2" key="3">
    <citation type="submission" date="2019-08" db="EMBL/GenBank/DDBJ databases">
        <title>Genomics of alphabaculovirus isolates infecting Mamestra configurata.</title>
        <authorList>
            <person name="Erlandson M.A."/>
            <person name="Baldwin D."/>
            <person name="Theilmann D.A."/>
        </authorList>
    </citation>
    <scope>NUCLEOTIDE SEQUENCE</scope>
    <source>
        <strain evidence="2">94-2</strain>
    </source>
</reference>
<sequence>MTHVNLPVSRQVSPLYCFSSMLITLHVQDKKGYLYRLFNKLWSECTIECGICFDRIIDDGVVAVTDYKTLNIEKMFHSGCLRRWQRERNRDPFNRNVKYYFNFPPKSENECASLLDQTVGFIGDEHADRLYGDEYRRVHDANELDLELDFSSLLRYK</sequence>
<dbReference type="Pfam" id="PF05883">
    <property type="entry name" value="Baculo_RING"/>
    <property type="match status" value="1"/>
</dbReference>
<evidence type="ECO:0000313" key="3">
    <source>
        <dbReference type="EMBL" id="QNH90949.1"/>
    </source>
</evidence>
<organismHost>
    <name type="scientific">Mamestra configurata</name>
    <name type="common">bertha armyworm</name>
    <dbReference type="NCBI Taxonomy" id="174822"/>
</organismHost>
<protein>
    <submittedName>
        <fullName evidence="1">Maco-A 137</fullName>
    </submittedName>
</protein>
<dbReference type="InterPro" id="IPR008573">
    <property type="entry name" value="Baculovirus_U-box/Ring-like"/>
</dbReference>
<organism evidence="1">
    <name type="scientific">Mamestra configurata nucleopolyhedrovirus</name>
    <name type="common">MacoNPV</name>
    <dbReference type="NCBI Taxonomy" id="207830"/>
    <lineage>
        <taxon>Viruses</taxon>
        <taxon>Viruses incertae sedis</taxon>
        <taxon>Naldaviricetes</taxon>
        <taxon>Lefavirales</taxon>
        <taxon>Baculoviridae</taxon>
        <taxon>Alphabaculovirus</taxon>
        <taxon>Alphabaculovirus maconfiguratae</taxon>
    </lineage>
</organism>
<reference evidence="1" key="1">
    <citation type="submission" date="2019-01" db="EMBL/GenBank/DDBJ databases">
        <title>Genomics of alphabaculovirus isolates infecting Mamestra species from North America and Eurasia.</title>
        <authorList>
            <person name="Erlandson M.A."/>
            <person name="Baldwin D."/>
            <person name="Theilmann D.A."/>
        </authorList>
    </citation>
    <scope>NUCLEOTIDE SEQUENCE</scope>
    <source>
        <strain evidence="1">AB260</strain>
    </source>
</reference>
<reference evidence="3" key="2">
    <citation type="submission" date="2019-08" db="EMBL/GenBank/DDBJ databases">
        <title>Alphabaculoviruses infecting Mamestra configurata in North America.</title>
        <authorList>
            <person name="Erlandson M.A."/>
            <person name="Baldwin D."/>
            <person name="Theilmann D.A."/>
        </authorList>
    </citation>
    <scope>NUCLEOTIDE SEQUENCE</scope>
    <source>
        <strain evidence="3">Ls</strain>
    </source>
</reference>
<dbReference type="EMBL" id="MK409385">
    <property type="protein sequence ID" value="QEE80024.1"/>
    <property type="molecule type" value="Genomic_DNA"/>
</dbReference>
<dbReference type="EMBL" id="MN320360">
    <property type="protein sequence ID" value="QNH90617.1"/>
    <property type="molecule type" value="Genomic_DNA"/>
</dbReference>
<evidence type="ECO:0000313" key="1">
    <source>
        <dbReference type="EMBL" id="QEE80024.1"/>
    </source>
</evidence>
<proteinExistence type="predicted"/>
<name>A0A5B9G9F3_NPVMC</name>
<accession>A0A5B9G9F3</accession>